<dbReference type="EMBL" id="CAKXAJ010026031">
    <property type="protein sequence ID" value="CAH2251836.1"/>
    <property type="molecule type" value="Genomic_DNA"/>
</dbReference>
<dbReference type="AlphaFoldDB" id="A0A8S4S933"/>
<gene>
    <name evidence="2" type="primary">jg13793</name>
    <name evidence="2" type="ORF">PAEG_LOCUS22298</name>
</gene>
<protein>
    <submittedName>
        <fullName evidence="2">Jg13793 protein</fullName>
    </submittedName>
</protein>
<sequence>MDFRKVTPAPPSYTTAIKQYWRWRDSVPYMPSHFHSRDGPWLQVALRRQQAQEENEARELNMLYAGQPSTAPHFPEMPDDQPRAKAQRQEQVSTRKGTKMKLLSRFSYLRLLACSALVAAAPTIDEVAWMQLGYQHKLHPTEVTFQATATKV</sequence>
<evidence type="ECO:0000256" key="1">
    <source>
        <dbReference type="SAM" id="MobiDB-lite"/>
    </source>
</evidence>
<proteinExistence type="predicted"/>
<dbReference type="Proteomes" id="UP000838756">
    <property type="component" value="Unassembled WGS sequence"/>
</dbReference>
<name>A0A8S4S933_9NEOP</name>
<organism evidence="2 3">
    <name type="scientific">Pararge aegeria aegeria</name>
    <dbReference type="NCBI Taxonomy" id="348720"/>
    <lineage>
        <taxon>Eukaryota</taxon>
        <taxon>Metazoa</taxon>
        <taxon>Ecdysozoa</taxon>
        <taxon>Arthropoda</taxon>
        <taxon>Hexapoda</taxon>
        <taxon>Insecta</taxon>
        <taxon>Pterygota</taxon>
        <taxon>Neoptera</taxon>
        <taxon>Endopterygota</taxon>
        <taxon>Lepidoptera</taxon>
        <taxon>Glossata</taxon>
        <taxon>Ditrysia</taxon>
        <taxon>Papilionoidea</taxon>
        <taxon>Nymphalidae</taxon>
        <taxon>Satyrinae</taxon>
        <taxon>Satyrini</taxon>
        <taxon>Parargina</taxon>
        <taxon>Pararge</taxon>
    </lineage>
</organism>
<evidence type="ECO:0000313" key="2">
    <source>
        <dbReference type="EMBL" id="CAH2251836.1"/>
    </source>
</evidence>
<feature type="region of interest" description="Disordered" evidence="1">
    <location>
        <begin position="67"/>
        <end position="96"/>
    </location>
</feature>
<accession>A0A8S4S933</accession>
<evidence type="ECO:0000313" key="3">
    <source>
        <dbReference type="Proteomes" id="UP000838756"/>
    </source>
</evidence>
<reference evidence="2" key="1">
    <citation type="submission" date="2022-03" db="EMBL/GenBank/DDBJ databases">
        <authorList>
            <person name="Lindestad O."/>
        </authorList>
    </citation>
    <scope>NUCLEOTIDE SEQUENCE</scope>
</reference>
<keyword evidence="3" id="KW-1185">Reference proteome</keyword>
<comment type="caution">
    <text evidence="2">The sequence shown here is derived from an EMBL/GenBank/DDBJ whole genome shotgun (WGS) entry which is preliminary data.</text>
</comment>
<dbReference type="OrthoDB" id="10220336at2759"/>